<sequence>MNLRMIDLHKTICTDNNLAKLLFSPRIFNLNSDSKTLYESFIRTQFQIFWQDKIFDSYPGVSLLQNSYYDLIGKLLHKNIKHLRSYCQNSALFSDHENLNEYQTLIINKLVKHFPNFVPIDQKFLNGIELKNKKGRSPKTRKNKNKSKNTRQSIMNSSEKFLLEQYKLIPQNLSSHELEHVMSIFDEEN</sequence>
<evidence type="ECO:0000313" key="3">
    <source>
        <dbReference type="Proteomes" id="UP001146793"/>
    </source>
</evidence>
<evidence type="ECO:0000256" key="1">
    <source>
        <dbReference type="SAM" id="MobiDB-lite"/>
    </source>
</evidence>
<organism evidence="2 3">
    <name type="scientific">Anaeramoeba flamelloides</name>
    <dbReference type="NCBI Taxonomy" id="1746091"/>
    <lineage>
        <taxon>Eukaryota</taxon>
        <taxon>Metamonada</taxon>
        <taxon>Anaeramoebidae</taxon>
        <taxon>Anaeramoeba</taxon>
    </lineage>
</organism>
<name>A0AAV7Y7A8_9EUKA</name>
<dbReference type="Proteomes" id="UP001146793">
    <property type="component" value="Unassembled WGS sequence"/>
</dbReference>
<evidence type="ECO:0000313" key="2">
    <source>
        <dbReference type="EMBL" id="KAJ3424432.1"/>
    </source>
</evidence>
<accession>A0AAV7Y7A8</accession>
<comment type="caution">
    <text evidence="2">The sequence shown here is derived from an EMBL/GenBank/DDBJ whole genome shotgun (WGS) entry which is preliminary data.</text>
</comment>
<reference evidence="2" key="1">
    <citation type="submission" date="2022-08" db="EMBL/GenBank/DDBJ databases">
        <title>Novel sulphate-reducing endosymbionts in the free-living metamonad Anaeramoeba.</title>
        <authorList>
            <person name="Jerlstrom-Hultqvist J."/>
            <person name="Cepicka I."/>
            <person name="Gallot-Lavallee L."/>
            <person name="Salas-Leiva D."/>
            <person name="Curtis B.A."/>
            <person name="Zahonova K."/>
            <person name="Pipaliya S."/>
            <person name="Dacks J."/>
            <person name="Roger A.J."/>
        </authorList>
    </citation>
    <scope>NUCLEOTIDE SEQUENCE</scope>
    <source>
        <strain evidence="2">Busselton2</strain>
    </source>
</reference>
<dbReference type="EMBL" id="JANTQA010000072">
    <property type="protein sequence ID" value="KAJ3424432.1"/>
    <property type="molecule type" value="Genomic_DNA"/>
</dbReference>
<dbReference type="AlphaFoldDB" id="A0AAV7Y7A8"/>
<feature type="region of interest" description="Disordered" evidence="1">
    <location>
        <begin position="133"/>
        <end position="154"/>
    </location>
</feature>
<feature type="compositionally biased region" description="Basic residues" evidence="1">
    <location>
        <begin position="133"/>
        <end position="149"/>
    </location>
</feature>
<protein>
    <submittedName>
        <fullName evidence="2">Uncharacterized protein</fullName>
    </submittedName>
</protein>
<gene>
    <name evidence="2" type="ORF">M0812_29153</name>
</gene>
<proteinExistence type="predicted"/>